<keyword evidence="1 6" id="KW-0645">Protease</keyword>
<evidence type="ECO:0000256" key="4">
    <source>
        <dbReference type="ARBA" id="ARBA00022833"/>
    </source>
</evidence>
<evidence type="ECO:0000256" key="3">
    <source>
        <dbReference type="ARBA" id="ARBA00022801"/>
    </source>
</evidence>
<comment type="cofactor">
    <cofactor evidence="6">
        <name>Zn(2+)</name>
        <dbReference type="ChEBI" id="CHEBI:29105"/>
    </cofactor>
    <text evidence="6">Binds 1 zinc ion.</text>
</comment>
<dbReference type="Pfam" id="PF01432">
    <property type="entry name" value="Peptidase_M3"/>
    <property type="match status" value="1"/>
</dbReference>
<dbReference type="EMBL" id="VHHP01000002">
    <property type="protein sequence ID" value="TPR54299.1"/>
    <property type="molecule type" value="Genomic_DNA"/>
</dbReference>
<keyword evidence="5 6" id="KW-0482">Metalloprotease</keyword>
<dbReference type="PANTHER" id="PTHR11804:SF84">
    <property type="entry name" value="SACCHAROLYSIN"/>
    <property type="match status" value="1"/>
</dbReference>
<proteinExistence type="inferred from homology"/>
<sequence length="611" mass="70925">MAKIKKFNSYSEVDENLKWDLDDILGSKTYQELEDEYFKLYDIIIKVKDSKYETLKNYEDYLKVSAKMAILGNKVSNYLSNKLNTNIVDFETNTLLAKFDSKSAEYAKKLGSETNRIAQHRAKIESWLNEPVLSEVKKDLQATLDELDHKLDDAVETYLNDTANGNPSPEELFSVLTDSEIDYGFATDSKGKKHKITEGTRLSLLKSNDALLRKETYLNYSGAYLKHKQSLSKMLYQHIKEISVQALYRKYSSSLDSILSADHVDKKLLEIIYSSVQNNMEVFRKYHRAHKQFFKAKFGKKMEKWDGAVDLVKVKSEYSVEEAQQILIDITSVMPYEYPEVVKKAVKERWVDYMNVPSKRSGAYSIGGSYGLDKKYILMNFDGTLNAVGTLCHEMGHSMHSYYSDKNQSVFRSQYPIFLAEIASIFNELLLNDYLIERAKSDEEKFYLLSESIGDFIGTVLRQTQWSNYEFELYNMIDQNEPMNTYEALEKLYVDNAKKYSMEPEQTKMGEPANVYGVMVPHFYYYFYVYKYALGYIVANVFFQKYKEEGKPALENYVNRFLSAGDRDWPAQILKDAGVDIYSPDIYNQAFKVLDEKVNAYVKLGKKIFKK</sequence>
<keyword evidence="4 6" id="KW-0862">Zinc</keyword>
<evidence type="ECO:0000313" key="10">
    <source>
        <dbReference type="EMBL" id="TPR54299.1"/>
    </source>
</evidence>
<evidence type="ECO:0000259" key="8">
    <source>
        <dbReference type="Pfam" id="PF01432"/>
    </source>
</evidence>
<dbReference type="Proteomes" id="UP000316851">
    <property type="component" value="Unassembled WGS sequence"/>
</dbReference>
<keyword evidence="3 6" id="KW-0378">Hydrolase</keyword>
<keyword evidence="7" id="KW-0812">Transmembrane</keyword>
<evidence type="ECO:0000259" key="9">
    <source>
        <dbReference type="Pfam" id="PF08439"/>
    </source>
</evidence>
<evidence type="ECO:0000313" key="11">
    <source>
        <dbReference type="Proteomes" id="UP000316851"/>
    </source>
</evidence>
<dbReference type="InterPro" id="IPR001567">
    <property type="entry name" value="Pept_M3A_M3B_dom"/>
</dbReference>
<dbReference type="InterPro" id="IPR004438">
    <property type="entry name" value="Peptidase_M3B"/>
</dbReference>
<accession>A0ABY2Z5J8</accession>
<dbReference type="SUPFAM" id="SSF55486">
    <property type="entry name" value="Metalloproteases ('zincins'), catalytic domain"/>
    <property type="match status" value="1"/>
</dbReference>
<evidence type="ECO:0000256" key="6">
    <source>
        <dbReference type="RuleBase" id="RU368091"/>
    </source>
</evidence>
<dbReference type="InterPro" id="IPR013647">
    <property type="entry name" value="OligopepF_N_dom"/>
</dbReference>
<evidence type="ECO:0000256" key="1">
    <source>
        <dbReference type="ARBA" id="ARBA00022670"/>
    </source>
</evidence>
<dbReference type="EC" id="3.4.24.-" evidence="6"/>
<reference evidence="10" key="1">
    <citation type="submission" date="2019-06" db="EMBL/GenBank/DDBJ databases">
        <title>Mycoplasma neophronis type strain whole genome sequence.</title>
        <authorList>
            <person name="Spergser J."/>
        </authorList>
    </citation>
    <scope>NUCLEOTIDE SEQUENCE [LARGE SCALE GENOMIC DNA]</scope>
    <source>
        <strain evidence="10">DSM 24097</strain>
    </source>
</reference>
<dbReference type="Pfam" id="PF08439">
    <property type="entry name" value="Peptidase_M3_N"/>
    <property type="match status" value="1"/>
</dbReference>
<dbReference type="RefSeq" id="WP_140914644.1">
    <property type="nucleotide sequence ID" value="NZ_VHHP01000002.1"/>
</dbReference>
<comment type="function">
    <text evidence="6">Has oligopeptidase activity and degrades a variety of small bioactive peptides.</text>
</comment>
<dbReference type="Gene3D" id="1.10.1370.20">
    <property type="entry name" value="Oligoendopeptidase f, C-terminal domain"/>
    <property type="match status" value="1"/>
</dbReference>
<evidence type="ECO:0000256" key="7">
    <source>
        <dbReference type="SAM" id="Phobius"/>
    </source>
</evidence>
<keyword evidence="11" id="KW-1185">Reference proteome</keyword>
<name>A0ABY2Z5J8_9BACT</name>
<comment type="caution">
    <text evidence="10">The sequence shown here is derived from an EMBL/GenBank/DDBJ whole genome shotgun (WGS) entry which is preliminary data.</text>
</comment>
<dbReference type="CDD" id="cd09608">
    <property type="entry name" value="M3B_PepF"/>
    <property type="match status" value="1"/>
</dbReference>
<dbReference type="InterPro" id="IPR045090">
    <property type="entry name" value="Pept_M3A_M3B"/>
</dbReference>
<dbReference type="Gene3D" id="1.20.140.70">
    <property type="entry name" value="Oligopeptidase f, N-terminal domain"/>
    <property type="match status" value="1"/>
</dbReference>
<dbReference type="NCBIfam" id="TIGR00181">
    <property type="entry name" value="pepF"/>
    <property type="match status" value="1"/>
</dbReference>
<keyword evidence="2 6" id="KW-0479">Metal-binding</keyword>
<organism evidence="10 11">
    <name type="scientific">Metamycoplasma neophronis</name>
    <dbReference type="NCBI Taxonomy" id="872983"/>
    <lineage>
        <taxon>Bacteria</taxon>
        <taxon>Bacillati</taxon>
        <taxon>Mycoplasmatota</taxon>
        <taxon>Mycoplasmoidales</taxon>
        <taxon>Metamycoplasmataceae</taxon>
        <taxon>Metamycoplasma</taxon>
    </lineage>
</organism>
<comment type="similarity">
    <text evidence="6">Belongs to the peptidase M3B family.</text>
</comment>
<evidence type="ECO:0000256" key="5">
    <source>
        <dbReference type="ARBA" id="ARBA00023049"/>
    </source>
</evidence>
<keyword evidence="7" id="KW-0472">Membrane</keyword>
<feature type="domain" description="Oligopeptidase F N-terminal" evidence="9">
    <location>
        <begin position="120"/>
        <end position="182"/>
    </location>
</feature>
<gene>
    <name evidence="10" type="primary">pepF</name>
    <name evidence="10" type="ORF">FJR74_00770</name>
</gene>
<keyword evidence="7" id="KW-1133">Transmembrane helix</keyword>
<dbReference type="PANTHER" id="PTHR11804">
    <property type="entry name" value="PROTEASE M3 THIMET OLIGOPEPTIDASE-RELATED"/>
    <property type="match status" value="1"/>
</dbReference>
<evidence type="ECO:0000256" key="2">
    <source>
        <dbReference type="ARBA" id="ARBA00022723"/>
    </source>
</evidence>
<feature type="transmembrane region" description="Helical" evidence="7">
    <location>
        <begin position="523"/>
        <end position="543"/>
    </location>
</feature>
<protein>
    <recommendedName>
        <fullName evidence="6">Oligopeptidase F</fullName>
        <ecNumber evidence="6">3.4.24.-</ecNumber>
    </recommendedName>
</protein>
<dbReference type="InterPro" id="IPR042088">
    <property type="entry name" value="OligoPept_F_C"/>
</dbReference>
<feature type="domain" description="Peptidase M3A/M3B catalytic" evidence="8">
    <location>
        <begin position="204"/>
        <end position="592"/>
    </location>
</feature>
<dbReference type="Gene3D" id="1.10.287.830">
    <property type="entry name" value="putative peptidase helix hairpin domain like"/>
    <property type="match status" value="1"/>
</dbReference>